<dbReference type="AlphaFoldDB" id="A0A068WFE3"/>
<reference evidence="2" key="2">
    <citation type="submission" date="2014-06" db="EMBL/GenBank/DDBJ databases">
        <authorList>
            <person name="Aslett M."/>
        </authorList>
    </citation>
    <scope>NUCLEOTIDE SEQUENCE</scope>
</reference>
<protein>
    <submittedName>
        <fullName evidence="4">DUF1618 domain-containing protein</fullName>
    </submittedName>
</protein>
<organism evidence="2">
    <name type="scientific">Echinococcus granulosus</name>
    <name type="common">Hydatid tapeworm</name>
    <dbReference type="NCBI Taxonomy" id="6210"/>
    <lineage>
        <taxon>Eukaryota</taxon>
        <taxon>Metazoa</taxon>
        <taxon>Spiralia</taxon>
        <taxon>Lophotrochozoa</taxon>
        <taxon>Platyhelminthes</taxon>
        <taxon>Cestoda</taxon>
        <taxon>Eucestoda</taxon>
        <taxon>Cyclophyllidea</taxon>
        <taxon>Taeniidae</taxon>
        <taxon>Echinococcus</taxon>
        <taxon>Echinococcus granulosus group</taxon>
    </lineage>
</organism>
<dbReference type="OrthoDB" id="10658228at2759"/>
<feature type="transmembrane region" description="Helical" evidence="1">
    <location>
        <begin position="290"/>
        <end position="309"/>
    </location>
</feature>
<evidence type="ECO:0000313" key="2">
    <source>
        <dbReference type="EMBL" id="CDS18792.1"/>
    </source>
</evidence>
<reference evidence="4" key="3">
    <citation type="submission" date="2020-10" db="UniProtKB">
        <authorList>
            <consortium name="WormBaseParasite"/>
        </authorList>
    </citation>
    <scope>IDENTIFICATION</scope>
</reference>
<dbReference type="EMBL" id="LK028578">
    <property type="protein sequence ID" value="CDS18792.1"/>
    <property type="molecule type" value="Genomic_DNA"/>
</dbReference>
<keyword evidence="1" id="KW-0812">Transmembrane</keyword>
<accession>A0A068WFE3</accession>
<reference evidence="2 3" key="1">
    <citation type="journal article" date="2013" name="Nature">
        <title>The genomes of four tapeworm species reveal adaptations to parasitism.</title>
        <authorList>
            <person name="Tsai I.J."/>
            <person name="Zarowiecki M."/>
            <person name="Holroyd N."/>
            <person name="Garciarrubio A."/>
            <person name="Sanchez-Flores A."/>
            <person name="Brooks K.L."/>
            <person name="Tracey A."/>
            <person name="Bobes R.J."/>
            <person name="Fragoso G."/>
            <person name="Sciutto E."/>
            <person name="Aslett M."/>
            <person name="Beasley H."/>
            <person name="Bennett H.M."/>
            <person name="Cai J."/>
            <person name="Camicia F."/>
            <person name="Clark R."/>
            <person name="Cucher M."/>
            <person name="De Silva N."/>
            <person name="Day T.A."/>
            <person name="Deplazes P."/>
            <person name="Estrada K."/>
            <person name="Fernandez C."/>
            <person name="Holland P.W."/>
            <person name="Hou J."/>
            <person name="Hu S."/>
            <person name="Huckvale T."/>
            <person name="Hung S.S."/>
            <person name="Kamenetzky L."/>
            <person name="Keane J.A."/>
            <person name="Kiss F."/>
            <person name="Koziol U."/>
            <person name="Lambert O."/>
            <person name="Liu K."/>
            <person name="Luo X."/>
            <person name="Luo Y."/>
            <person name="Macchiaroli N."/>
            <person name="Nichol S."/>
            <person name="Paps J."/>
            <person name="Parkinson J."/>
            <person name="Pouchkina-Stantcheva N."/>
            <person name="Riddiford N."/>
            <person name="Rosenzvit M."/>
            <person name="Salinas G."/>
            <person name="Wasmuth J.D."/>
            <person name="Zamanian M."/>
            <person name="Zheng Y."/>
            <person name="Cai X."/>
            <person name="Soberon X."/>
            <person name="Olson P.D."/>
            <person name="Laclette J.P."/>
            <person name="Brehm K."/>
            <person name="Berriman M."/>
            <person name="Garciarrubio A."/>
            <person name="Bobes R.J."/>
            <person name="Fragoso G."/>
            <person name="Sanchez-Flores A."/>
            <person name="Estrada K."/>
            <person name="Cevallos M.A."/>
            <person name="Morett E."/>
            <person name="Gonzalez V."/>
            <person name="Portillo T."/>
            <person name="Ochoa-Leyva A."/>
            <person name="Jose M.V."/>
            <person name="Sciutto E."/>
            <person name="Landa A."/>
            <person name="Jimenez L."/>
            <person name="Valdes V."/>
            <person name="Carrero J.C."/>
            <person name="Larralde C."/>
            <person name="Morales-Montor J."/>
            <person name="Limon-Lason J."/>
            <person name="Soberon X."/>
            <person name="Laclette J.P."/>
        </authorList>
    </citation>
    <scope>NUCLEOTIDE SEQUENCE [LARGE SCALE GENOMIC DNA]</scope>
</reference>
<evidence type="ECO:0000313" key="3">
    <source>
        <dbReference type="Proteomes" id="UP000492820"/>
    </source>
</evidence>
<keyword evidence="1" id="KW-0472">Membrane</keyword>
<proteinExistence type="predicted"/>
<evidence type="ECO:0000256" key="1">
    <source>
        <dbReference type="SAM" id="Phobius"/>
    </source>
</evidence>
<keyword evidence="1" id="KW-1133">Transmembrane helix</keyword>
<dbReference type="Proteomes" id="UP000492820">
    <property type="component" value="Unassembled WGS sequence"/>
</dbReference>
<gene>
    <name evidence="2" type="ORF">EgrG_000663300</name>
</gene>
<evidence type="ECO:0000313" key="4">
    <source>
        <dbReference type="WBParaSite" id="EgrG_000663300"/>
    </source>
</evidence>
<dbReference type="WBParaSite" id="EgrG_000663300">
    <property type="protein sequence ID" value="EgrG_000663300"/>
    <property type="gene ID" value="EgrG_000663300"/>
</dbReference>
<name>A0A068WFE3_ECHGR</name>
<sequence length="310" mass="34012">MRLAVMPLTRHSFTPNSDNLFADTNTIAIVGTLEIIPFTVVTMNEKGHATFQWRFVAEPPNLKEENGVLNGTDISSTIMPFGTEESIDDVTALSHVWSTPSWESGGAAANVTEFYEQEITFEIKTSTSDILPSSPPIYPGSNLTSIAHISTIAQSFTTLSPTFPDLACNRTITSMDCGPWTCRKLAHVGDCVEMIVDFHSAVKLVSPPEDPHCDAARRICVWLISNTRIEINGTLSQVPSNVTVTRGPSVGEFIFKFMDKEYNHDNNNDDDDGEWGTAGPNSQFKTTSTAVTMTAAKGFFLMLFVLGLFR</sequence>